<feature type="region of interest" description="Disordered" evidence="1">
    <location>
        <begin position="1245"/>
        <end position="1385"/>
    </location>
</feature>
<feature type="compositionally biased region" description="Basic and acidic residues" evidence="1">
    <location>
        <begin position="1"/>
        <end position="10"/>
    </location>
</feature>
<feature type="compositionally biased region" description="Polar residues" evidence="1">
    <location>
        <begin position="580"/>
        <end position="590"/>
    </location>
</feature>
<evidence type="ECO:0000256" key="1">
    <source>
        <dbReference type="SAM" id="MobiDB-lite"/>
    </source>
</evidence>
<feature type="compositionally biased region" description="Low complexity" evidence="1">
    <location>
        <begin position="751"/>
        <end position="768"/>
    </location>
</feature>
<accession>A0A9P4R917</accession>
<feature type="region of interest" description="Disordered" evidence="1">
    <location>
        <begin position="167"/>
        <end position="245"/>
    </location>
</feature>
<feature type="compositionally biased region" description="Basic and acidic residues" evidence="1">
    <location>
        <begin position="428"/>
        <end position="444"/>
    </location>
</feature>
<protein>
    <submittedName>
        <fullName evidence="2">Uncharacterized protein</fullName>
    </submittedName>
</protein>
<feature type="compositionally biased region" description="Low complexity" evidence="1">
    <location>
        <begin position="332"/>
        <end position="343"/>
    </location>
</feature>
<proteinExistence type="predicted"/>
<dbReference type="EMBL" id="ML996106">
    <property type="protein sequence ID" value="KAF2739043.1"/>
    <property type="molecule type" value="Genomic_DNA"/>
</dbReference>
<feature type="compositionally biased region" description="Polar residues" evidence="1">
    <location>
        <begin position="41"/>
        <end position="66"/>
    </location>
</feature>
<feature type="region of interest" description="Disordered" evidence="1">
    <location>
        <begin position="261"/>
        <end position="598"/>
    </location>
</feature>
<dbReference type="OrthoDB" id="5416983at2759"/>
<dbReference type="Proteomes" id="UP000799444">
    <property type="component" value="Unassembled WGS sequence"/>
</dbReference>
<evidence type="ECO:0000313" key="3">
    <source>
        <dbReference type="Proteomes" id="UP000799444"/>
    </source>
</evidence>
<feature type="compositionally biased region" description="Basic and acidic residues" evidence="1">
    <location>
        <begin position="262"/>
        <end position="275"/>
    </location>
</feature>
<feature type="region of interest" description="Disordered" evidence="1">
    <location>
        <begin position="1000"/>
        <end position="1090"/>
    </location>
</feature>
<feature type="compositionally biased region" description="Basic and acidic residues" evidence="1">
    <location>
        <begin position="634"/>
        <end position="653"/>
    </location>
</feature>
<comment type="caution">
    <text evidence="2">The sequence shown here is derived from an EMBL/GenBank/DDBJ whole genome shotgun (WGS) entry which is preliminary data.</text>
</comment>
<feature type="compositionally biased region" description="Polar residues" evidence="1">
    <location>
        <begin position="1315"/>
        <end position="1328"/>
    </location>
</feature>
<feature type="compositionally biased region" description="Polar residues" evidence="1">
    <location>
        <begin position="470"/>
        <end position="481"/>
    </location>
</feature>
<feature type="compositionally biased region" description="Polar residues" evidence="1">
    <location>
        <begin position="1266"/>
        <end position="1275"/>
    </location>
</feature>
<sequence>MAEQITHDVVKQAQSMGGPSPIDAPATTTNPSAGDGDAPSESVNQNPKTSEAPSIISTHATSTGTSEVDGDALTSMTNNDDQTHVDGGPNYHKEELVNGDAGETSASEDVLSQQALGDASGGSDTDISRPGSVDPAKERPAGHLRSNSLKKPASFKSVSVTKNFLAKSAASTPPSRPGEKAAPAGLASVPAQLSARPRLVAKSGTGIGNLQRGSLSKINGAGSGPDASKVWNKNQPVPLPPPKQFTDEELKQQFGIHMATRLKADESGKEAKWADIDDDEDDWAPDTVQWMDGTKSTVAAVEDQPPPAGETPPATESPVEEEKPAPAPPSTSQPSTSTSGTKTILKPGAHAQNASTKPALGLKGQSDKPTLVAKPSATAPVKSPWATLPPVDKMPLVQPPMQPPPPRFSQRDHGYESYPASLQPAKEIAPDDFNRSWRDERGNRELFNSHSGRYEPVHETRRGSVRDGSFRQQPSVLQRPSQDGPAEPSAAFQTSRTSADTPSWGRRRNSSNVSGGSGRRMSIDRRGPDVPLMPLNVQRRGSHSMNGPDTAVPGTPRFAQKALNTEAIQPVPEQPASWAQRPSPSLTHAQPVSPYGSVASSGIHDGAVQAAPVPVENAVEVQNRLMREKLERARLAKQQEREREEREEAERKERLRKKLEAMGLTDDSKSKSKEQSPARSIEKSPLKETAAPAPVQSPPKPPVPTSEGEVAQYGMMKVHQPQPVKKQYHSEANTQKSFGRGESAPKPSPSPVKAQTEAASKLATSLTATPPPANNIKRDDRTNKSQPEQSHAAGPVQPPDTQGLSAWSNTSLAQQPRTWSANAGANVWGPPQSKDRALGNGTFDSGYNRAQSRPGQHLPAQAPSVQPAAIGSDTALKASPPQPQVASARPFAQPPMYTQTQTLPSQAASAAPAHGSKMHPPGPIGPPAEKTWGNFAAAIRHDDQETAAKAQNDYDRFGGHTFRPEFRETYTDQQGKTQKTVHQKVGGTAALLNGNLAAEVSRSTAAPEVKPKDEATKPAFTSAAVPSEGPSQSHLQPSGPTARSSRFFPRAQPTANTFDSPPPPETEAHPAFTGDSHHPVVKMPKPSPRVRLPPAAIEAAVAPEAPVSMPTRFRPSHLGARPLALDPEWQARFNSLLEKSSPATASVPGVKGPSPIQPPSHAKASSLAVAPSSKAPLDVREAKVSATVSLPNAPPNGPPKKPFVEDNSSDVVTRTCVEAILLEEREFGSLPIVRLSKVPHLAAHEPAAPSPISRSNSRFPRHVDTTTKSTLSMSDNDSENIDVVIRLPNMKEPITKSIPRKRGRKGPGPKPRRNFTPTNGPSGSTQNPRSRKPSNYQSQGSNSNSNSNSNNATRQSNGGSGWSNNRSTTTQTNSWARRATAPIVH</sequence>
<gene>
    <name evidence="2" type="ORF">EJ04DRAFT_9095</name>
</gene>
<feature type="compositionally biased region" description="Basic and acidic residues" evidence="1">
    <location>
        <begin position="666"/>
        <end position="686"/>
    </location>
</feature>
<feature type="region of interest" description="Disordered" evidence="1">
    <location>
        <begin position="634"/>
        <end position="932"/>
    </location>
</feature>
<feature type="compositionally biased region" description="Low complexity" evidence="1">
    <location>
        <begin position="1334"/>
        <end position="1374"/>
    </location>
</feature>
<feature type="compositionally biased region" description="Polar residues" evidence="1">
    <location>
        <begin position="799"/>
        <end position="823"/>
    </location>
</feature>
<feature type="compositionally biased region" description="Polar residues" evidence="1">
    <location>
        <begin position="491"/>
        <end position="501"/>
    </location>
</feature>
<feature type="region of interest" description="Disordered" evidence="1">
    <location>
        <begin position="1140"/>
        <end position="1180"/>
    </location>
</feature>
<feature type="compositionally biased region" description="Polar residues" evidence="1">
    <location>
        <begin position="896"/>
        <end position="908"/>
    </location>
</feature>
<feature type="compositionally biased region" description="Pro residues" evidence="1">
    <location>
        <begin position="397"/>
        <end position="407"/>
    </location>
</feature>
<organism evidence="2 3">
    <name type="scientific">Polyplosphaeria fusca</name>
    <dbReference type="NCBI Taxonomy" id="682080"/>
    <lineage>
        <taxon>Eukaryota</taxon>
        <taxon>Fungi</taxon>
        <taxon>Dikarya</taxon>
        <taxon>Ascomycota</taxon>
        <taxon>Pezizomycotina</taxon>
        <taxon>Dothideomycetes</taxon>
        <taxon>Pleosporomycetidae</taxon>
        <taxon>Pleosporales</taxon>
        <taxon>Tetraplosphaeriaceae</taxon>
        <taxon>Polyplosphaeria</taxon>
    </lineage>
</organism>
<feature type="compositionally biased region" description="Basic and acidic residues" evidence="1">
    <location>
        <begin position="452"/>
        <end position="469"/>
    </location>
</feature>
<feature type="compositionally biased region" description="Pro residues" evidence="1">
    <location>
        <begin position="695"/>
        <end position="704"/>
    </location>
</feature>
<feature type="region of interest" description="Disordered" evidence="1">
    <location>
        <begin position="1"/>
        <end position="154"/>
    </location>
</feature>
<name>A0A9P4R917_9PLEO</name>
<keyword evidence="3" id="KW-1185">Reference proteome</keyword>
<reference evidence="2" key="1">
    <citation type="journal article" date="2020" name="Stud. Mycol.">
        <title>101 Dothideomycetes genomes: a test case for predicting lifestyles and emergence of pathogens.</title>
        <authorList>
            <person name="Haridas S."/>
            <person name="Albert R."/>
            <person name="Binder M."/>
            <person name="Bloem J."/>
            <person name="Labutti K."/>
            <person name="Salamov A."/>
            <person name="Andreopoulos B."/>
            <person name="Baker S."/>
            <person name="Barry K."/>
            <person name="Bills G."/>
            <person name="Bluhm B."/>
            <person name="Cannon C."/>
            <person name="Castanera R."/>
            <person name="Culley D."/>
            <person name="Daum C."/>
            <person name="Ezra D."/>
            <person name="Gonzalez J."/>
            <person name="Henrissat B."/>
            <person name="Kuo A."/>
            <person name="Liang C."/>
            <person name="Lipzen A."/>
            <person name="Lutzoni F."/>
            <person name="Magnuson J."/>
            <person name="Mondo S."/>
            <person name="Nolan M."/>
            <person name="Ohm R."/>
            <person name="Pangilinan J."/>
            <person name="Park H.-J."/>
            <person name="Ramirez L."/>
            <person name="Alfaro M."/>
            <person name="Sun H."/>
            <person name="Tritt A."/>
            <person name="Yoshinaga Y."/>
            <person name="Zwiers L.-H."/>
            <person name="Turgeon B."/>
            <person name="Goodwin S."/>
            <person name="Spatafora J."/>
            <person name="Crous P."/>
            <person name="Grigoriev I."/>
        </authorList>
    </citation>
    <scope>NUCLEOTIDE SEQUENCE</scope>
    <source>
        <strain evidence="2">CBS 125425</strain>
    </source>
</reference>
<evidence type="ECO:0000313" key="2">
    <source>
        <dbReference type="EMBL" id="KAF2739043.1"/>
    </source>
</evidence>
<feature type="compositionally biased region" description="Polar residues" evidence="1">
    <location>
        <begin position="842"/>
        <end position="854"/>
    </location>
</feature>
<feature type="compositionally biased region" description="Polar residues" evidence="1">
    <location>
        <begin position="1029"/>
        <end position="1044"/>
    </location>
</feature>
<feature type="compositionally biased region" description="Basic residues" evidence="1">
    <location>
        <begin position="1298"/>
        <end position="1313"/>
    </location>
</feature>
<feature type="compositionally biased region" description="Polar residues" evidence="1">
    <location>
        <begin position="104"/>
        <end position="115"/>
    </location>
</feature>